<protein>
    <submittedName>
        <fullName evidence="1">Uncharacterized protein</fullName>
    </submittedName>
</protein>
<evidence type="ECO:0000313" key="2">
    <source>
        <dbReference type="Proteomes" id="UP000024635"/>
    </source>
</evidence>
<dbReference type="EMBL" id="JARK01001337">
    <property type="protein sequence ID" value="EYC34272.1"/>
    <property type="molecule type" value="Genomic_DNA"/>
</dbReference>
<evidence type="ECO:0000313" key="1">
    <source>
        <dbReference type="EMBL" id="EYC34272.1"/>
    </source>
</evidence>
<dbReference type="AlphaFoldDB" id="A0A016W4P2"/>
<comment type="caution">
    <text evidence="1">The sequence shown here is derived from an EMBL/GenBank/DDBJ whole genome shotgun (WGS) entry which is preliminary data.</text>
</comment>
<reference evidence="2" key="1">
    <citation type="journal article" date="2015" name="Nat. Genet.">
        <title>The genome and transcriptome of the zoonotic hookworm Ancylostoma ceylanicum identify infection-specific gene families.</title>
        <authorList>
            <person name="Schwarz E.M."/>
            <person name="Hu Y."/>
            <person name="Antoshechkin I."/>
            <person name="Miller M.M."/>
            <person name="Sternberg P.W."/>
            <person name="Aroian R.V."/>
        </authorList>
    </citation>
    <scope>NUCLEOTIDE SEQUENCE</scope>
    <source>
        <strain evidence="2">HY135</strain>
    </source>
</reference>
<name>A0A016W4P2_9BILA</name>
<keyword evidence="2" id="KW-1185">Reference proteome</keyword>
<gene>
    <name evidence="1" type="primary">Acey_s0001.g335</name>
    <name evidence="1" type="ORF">Y032_0001g335</name>
</gene>
<sequence length="102" mass="11110">MRPLVNGHSMLGLDVWRDGNISSSLNAVGDPAKSRTVIHPSVAVTLLAGGFHPFIPKERSHWKNASDGPICVPASPKLHRELSTMLGFIENRISFGDLLQLQ</sequence>
<dbReference type="Proteomes" id="UP000024635">
    <property type="component" value="Unassembled WGS sequence"/>
</dbReference>
<proteinExistence type="predicted"/>
<organism evidence="1 2">
    <name type="scientific">Ancylostoma ceylanicum</name>
    <dbReference type="NCBI Taxonomy" id="53326"/>
    <lineage>
        <taxon>Eukaryota</taxon>
        <taxon>Metazoa</taxon>
        <taxon>Ecdysozoa</taxon>
        <taxon>Nematoda</taxon>
        <taxon>Chromadorea</taxon>
        <taxon>Rhabditida</taxon>
        <taxon>Rhabditina</taxon>
        <taxon>Rhabditomorpha</taxon>
        <taxon>Strongyloidea</taxon>
        <taxon>Ancylostomatidae</taxon>
        <taxon>Ancylostomatinae</taxon>
        <taxon>Ancylostoma</taxon>
    </lineage>
</organism>
<accession>A0A016W4P2</accession>